<name>I2FVE8_USTHO</name>
<dbReference type="Proteomes" id="UP000006174">
    <property type="component" value="Unassembled WGS sequence"/>
</dbReference>
<feature type="region of interest" description="Disordered" evidence="2">
    <location>
        <begin position="78"/>
        <end position="98"/>
    </location>
</feature>
<dbReference type="PANTHER" id="PTHR31449:SF3">
    <property type="entry name" value="UPF0598 PROTEIN C8ORF82"/>
    <property type="match status" value="1"/>
</dbReference>
<dbReference type="Pfam" id="PF14956">
    <property type="entry name" value="DUF4505"/>
    <property type="match status" value="2"/>
</dbReference>
<reference evidence="3 4" key="1">
    <citation type="journal article" date="2012" name="Plant Cell">
        <title>Genome comparison of barley and maize smut fungi reveals targeted loss of RNA silencing components and species-specific presence of transposable elements.</title>
        <authorList>
            <person name="Laurie J.D."/>
            <person name="Ali S."/>
            <person name="Linning R."/>
            <person name="Mannhaupt G."/>
            <person name="Wong P."/>
            <person name="Gueldener U."/>
            <person name="Muensterkoetter M."/>
            <person name="Moore R."/>
            <person name="Kahmann R."/>
            <person name="Bakkeren G."/>
            <person name="Schirawski J."/>
        </authorList>
    </citation>
    <scope>NUCLEOTIDE SEQUENCE [LARGE SCALE GENOMIC DNA]</scope>
    <source>
        <strain evidence="4">Uh4875-4</strain>
    </source>
</reference>
<evidence type="ECO:0000256" key="2">
    <source>
        <dbReference type="SAM" id="MobiDB-lite"/>
    </source>
</evidence>
<dbReference type="AlphaFoldDB" id="I2FVE8"/>
<feature type="region of interest" description="Disordered" evidence="2">
    <location>
        <begin position="268"/>
        <end position="293"/>
    </location>
</feature>
<dbReference type="PANTHER" id="PTHR31449">
    <property type="entry name" value="UPF0598 PROTEIN C8ORF82"/>
    <property type="match status" value="1"/>
</dbReference>
<gene>
    <name evidence="3" type="ORF">UHOR_06774</name>
</gene>
<accession>I2FVE8</accession>
<dbReference type="OMA" id="CFKNTEF"/>
<proteinExistence type="inferred from homology"/>
<evidence type="ECO:0000313" key="3">
    <source>
        <dbReference type="EMBL" id="CCF50891.1"/>
    </source>
</evidence>
<dbReference type="HOGENOM" id="CLU_069446_0_0_1"/>
<protein>
    <submittedName>
        <fullName evidence="3">Uncharacterized protein</fullName>
    </submittedName>
</protein>
<organism evidence="3 4">
    <name type="scientific">Ustilago hordei</name>
    <name type="common">Barley covered smut fungus</name>
    <dbReference type="NCBI Taxonomy" id="120017"/>
    <lineage>
        <taxon>Eukaryota</taxon>
        <taxon>Fungi</taxon>
        <taxon>Dikarya</taxon>
        <taxon>Basidiomycota</taxon>
        <taxon>Ustilaginomycotina</taxon>
        <taxon>Ustilaginomycetes</taxon>
        <taxon>Ustilaginales</taxon>
        <taxon>Ustilaginaceae</taxon>
        <taxon>Ustilago</taxon>
    </lineage>
</organism>
<dbReference type="eggNOG" id="ENOG502R8EE">
    <property type="taxonomic scope" value="Eukaryota"/>
</dbReference>
<comment type="caution">
    <text evidence="3">The sequence shown here is derived from an EMBL/GenBank/DDBJ whole genome shotgun (WGS) entry which is preliminary data.</text>
</comment>
<evidence type="ECO:0000313" key="4">
    <source>
        <dbReference type="Proteomes" id="UP000006174"/>
    </source>
</evidence>
<evidence type="ECO:0000256" key="1">
    <source>
        <dbReference type="ARBA" id="ARBA00006322"/>
    </source>
</evidence>
<sequence>MFLTARPLPSAFQLVQLSQLYTGSSLIASIGPQWGDKRWPEMPITSRAVQLPALTRQSFSSMLKCGRSRAAALLPQGVQSGRRYSSKPPETESINASGGTNSPFRVYRYVVDVHGQLFLHDTIPKNLTSCFKNTEFLDFFFKRIHPNPASITANPDYAHSGTISRHDILRPAPNSPLPEDWSDVTPYNGIISSSESSSRDELYEEACKLGNSEGYEWISPCGPELNLLRSQDTPIVYRELSEEDGMLKWAGTLTEPFQPEKLVVDSSNGYVYHPSPQPSRRRRKGAEGTETGSKYGSLSLLGSNLVLSRLAEGLEIDPYAFEKGLGGSIEWQGRRYNLGLLGRT</sequence>
<dbReference type="EMBL" id="CAGI01000159">
    <property type="protein sequence ID" value="CCF50891.1"/>
    <property type="molecule type" value="Genomic_DNA"/>
</dbReference>
<dbReference type="InterPro" id="IPR028108">
    <property type="entry name" value="DUF4505"/>
</dbReference>
<comment type="similarity">
    <text evidence="1">Belongs to the UPF0598 family.</text>
</comment>
<keyword evidence="4" id="KW-1185">Reference proteome</keyword>
<dbReference type="STRING" id="1128400.I2FVE8"/>